<dbReference type="HOGENOM" id="CLU_2831369_0_0_1"/>
<accession>A0A067TV09</accession>
<dbReference type="AlphaFoldDB" id="A0A067TV09"/>
<name>A0A067TV09_GALM3</name>
<gene>
    <name evidence="1" type="ORF">GALMADRAFT_220834</name>
</gene>
<evidence type="ECO:0000313" key="1">
    <source>
        <dbReference type="EMBL" id="KDR82833.1"/>
    </source>
</evidence>
<protein>
    <submittedName>
        <fullName evidence="1">Uncharacterized protein</fullName>
    </submittedName>
</protein>
<keyword evidence="2" id="KW-1185">Reference proteome</keyword>
<organism evidence="1 2">
    <name type="scientific">Galerina marginata (strain CBS 339.88)</name>
    <dbReference type="NCBI Taxonomy" id="685588"/>
    <lineage>
        <taxon>Eukaryota</taxon>
        <taxon>Fungi</taxon>
        <taxon>Dikarya</taxon>
        <taxon>Basidiomycota</taxon>
        <taxon>Agaricomycotina</taxon>
        <taxon>Agaricomycetes</taxon>
        <taxon>Agaricomycetidae</taxon>
        <taxon>Agaricales</taxon>
        <taxon>Agaricineae</taxon>
        <taxon>Strophariaceae</taxon>
        <taxon>Galerina</taxon>
    </lineage>
</organism>
<dbReference type="Proteomes" id="UP000027222">
    <property type="component" value="Unassembled WGS sequence"/>
</dbReference>
<dbReference type="OrthoDB" id="3257981at2759"/>
<proteinExistence type="predicted"/>
<sequence length="66" mass="7067">MATTTSTVILSVFPTNFMTFQVPAGVSKLATPISTLPGGTMKCIIQRDGQTMVELYIASKSTELQL</sequence>
<reference evidence="2" key="1">
    <citation type="journal article" date="2014" name="Proc. Natl. Acad. Sci. U.S.A.">
        <title>Extensive sampling of basidiomycete genomes demonstrates inadequacy of the white-rot/brown-rot paradigm for wood decay fungi.</title>
        <authorList>
            <person name="Riley R."/>
            <person name="Salamov A.A."/>
            <person name="Brown D.W."/>
            <person name="Nagy L.G."/>
            <person name="Floudas D."/>
            <person name="Held B.W."/>
            <person name="Levasseur A."/>
            <person name="Lombard V."/>
            <person name="Morin E."/>
            <person name="Otillar R."/>
            <person name="Lindquist E.A."/>
            <person name="Sun H."/>
            <person name="LaButti K.M."/>
            <person name="Schmutz J."/>
            <person name="Jabbour D."/>
            <person name="Luo H."/>
            <person name="Baker S.E."/>
            <person name="Pisabarro A.G."/>
            <person name="Walton J.D."/>
            <person name="Blanchette R.A."/>
            <person name="Henrissat B."/>
            <person name="Martin F."/>
            <person name="Cullen D."/>
            <person name="Hibbett D.S."/>
            <person name="Grigoriev I.V."/>
        </authorList>
    </citation>
    <scope>NUCLEOTIDE SEQUENCE [LARGE SCALE GENOMIC DNA]</scope>
    <source>
        <strain evidence="2">CBS 339.88</strain>
    </source>
</reference>
<dbReference type="EMBL" id="KL142369">
    <property type="protein sequence ID" value="KDR82833.1"/>
    <property type="molecule type" value="Genomic_DNA"/>
</dbReference>
<evidence type="ECO:0000313" key="2">
    <source>
        <dbReference type="Proteomes" id="UP000027222"/>
    </source>
</evidence>